<dbReference type="InterPro" id="IPR036397">
    <property type="entry name" value="RNaseH_sf"/>
</dbReference>
<dbReference type="GO" id="GO:0071897">
    <property type="term" value="P:DNA biosynthetic process"/>
    <property type="evidence" value="ECO:0007669"/>
    <property type="project" value="UniProtKB-ARBA"/>
</dbReference>
<evidence type="ECO:0000256" key="2">
    <source>
        <dbReference type="SAM" id="MobiDB-lite"/>
    </source>
</evidence>
<evidence type="ECO:0000259" key="3">
    <source>
        <dbReference type="PROSITE" id="PS50878"/>
    </source>
</evidence>
<organism evidence="5 6">
    <name type="scientific">Loxostege sticticalis</name>
    <name type="common">Beet webworm moth</name>
    <dbReference type="NCBI Taxonomy" id="481309"/>
    <lineage>
        <taxon>Eukaryota</taxon>
        <taxon>Metazoa</taxon>
        <taxon>Ecdysozoa</taxon>
        <taxon>Arthropoda</taxon>
        <taxon>Hexapoda</taxon>
        <taxon>Insecta</taxon>
        <taxon>Pterygota</taxon>
        <taxon>Neoptera</taxon>
        <taxon>Endopterygota</taxon>
        <taxon>Lepidoptera</taxon>
        <taxon>Glossata</taxon>
        <taxon>Ditrysia</taxon>
        <taxon>Pyraloidea</taxon>
        <taxon>Crambidae</taxon>
        <taxon>Pyraustinae</taxon>
        <taxon>Loxostege</taxon>
    </lineage>
</organism>
<dbReference type="CDD" id="cd09077">
    <property type="entry name" value="R1-I-EN"/>
    <property type="match status" value="1"/>
</dbReference>
<dbReference type="InterPro" id="IPR043502">
    <property type="entry name" value="DNA/RNA_pol_sf"/>
</dbReference>
<gene>
    <name evidence="5" type="ORF">ABMA28_005483</name>
</gene>
<comment type="caution">
    <text evidence="5">The sequence shown here is derived from an EMBL/GenBank/DDBJ whole genome shotgun (WGS) entry which is preliminary data.</text>
</comment>
<accession>A0ABD0SSY5</accession>
<dbReference type="PROSITE" id="PS50879">
    <property type="entry name" value="RNASE_H_1"/>
    <property type="match status" value="1"/>
</dbReference>
<proteinExistence type="predicted"/>
<dbReference type="Proteomes" id="UP001549921">
    <property type="component" value="Unassembled WGS sequence"/>
</dbReference>
<evidence type="ECO:0008006" key="7">
    <source>
        <dbReference type="Google" id="ProtNLM"/>
    </source>
</evidence>
<sequence length="1672" mass="188327">MITARTPAKKATDKTPPRDTDCEKAGPSRTSPQEPTSKVRRSIEGWESTLADPKPCTSTSHAHAYSPKKAVPVPPAPQKQRAKPAPPEAKTTRRASVEMAAVSPGQKPEAVRTTDRVTQARHWLQKAKTHIGESRNLRADLKSGITTAVDKLYQLVKEAAADTSAAPGKDKREQISIVVESGKEEDKRESGIGIDGKELIELVREQSRKIDQTNEELTKLKQSICSYQDTIEKQTYATIAATSIRNPVVERKSALHSIVIESKDETATGDDVMKQVREAVNAKDGWVTVERVRKLKDKKVILGCRTVEERERVKERLKGASDRLNVENMRNHDPMVILRDVMVHHTDNDIKTAIRNQNGVVFRGLDGKDDRLEVKHQNVHTVEDRTQETNVQNSWQQNRQNAATVRPLRSTTTSTTHIAQNALYEEDGRHSRELKCSIAEVVPVQNGAGDPTRGYAAAQTNLQRKELATTELMVEASRRKLAFALVQEPYVGGRKRMKDYRGARVYQNASVGDGTVKAAIVVFDADLDVIQCPKLTTDNIVVVRIRTSVWEIAAVSFYFEPNQPIGPYLDQMRNVVEVMGPRRLLIGGDSNAKSTWWGSTFEDHRGADMSGTLEESGLQVLNRGNVPTFETVRGNRTVSSRVDITACTEDLLNLVHDWKVDRGMITSDHNSITFKVDLLSSKGLKVIRTTRRYNTKKTDWELFDSTLTTAKTTRDLNVSTISQIENSHQIEEAAINYTNAITEACKISMPAKKNTELLKIPWWSDELNKLKKVMVTYRRKIRNAALHHREAAVTEYLKKKTEYEEQAKLAQIASWKDFCSKQDRESVWDGIYRVIKRTTNRAEDLNLTKDGRQLNTLESANYVAETFYPHDQEEGETEYHREVRMRAQIVNKYKSDETLDPLFTIKELKTAIGSFNPKKAPGEDGFTADICSRAILQDPDAFLALYNRCLLKGYFPKIWKKATVVVLRKPGKDDYTNPKAYRPIGLLPVLGKVLEKMLIARVKWHLIPRISTRQYGFMPQKSTEDALYTLVHRIKGKMELKKLVTLVSLDIEGAFDSAWWPAIRIRLAEEKCPVNLRRMLDSYLEHRGVMVRYAGEEVPRSTNKGCVQGSIGGPILWNLLLDPLLQELERRGHYVQAFADDVVLMFDGNTALDIEREANTALTYIEQWGAKNKLRFAPHKTCAMVMTRKLKFDNPRLKMGGVDIALSKQVKILGLHIDHKLTFNEHVGKQTAKALDIFKQVSRAAKISWGLHPEVVRQIYVAAVEPIILYAASAWAPAADKIGVQNVLNSVQRGFAQKLCKSYRTVSLHSALTLAGILPLDLRIQEAAALYETKRGSPLPELGDRETESRVGFAETPHPALHMDIIFERLEDQSLVDRHNVQEVRIFTDGSKIEGKVGAALSIWKGESEVRNQKFSLSAYCTVYQAELLAICRATGGILKGRERSYGLYSDSMAALETVANHSSLHPLAVESRENLRKALTQGKDVSLYWIKAHAGLQGNERADELAKEAALALKRKPDYDKCPVSFAKKSLRNRSIIKWNERYKLGETASITKMFFPDAGGAYRLIRKIRPAGLLTQVLTGHGGFSQYLHRFKCGENPSCDCDPDVHQTVPHLLSNCPIFDQLRFDFEQKFSEKITEAKYHELIGSKATREAFIVYCEKICAVTLKKNKST</sequence>
<dbReference type="CDD" id="cd09276">
    <property type="entry name" value="Rnase_HI_RT_non_LTR"/>
    <property type="match status" value="1"/>
</dbReference>
<feature type="domain" description="Reverse transcriptase" evidence="3">
    <location>
        <begin position="948"/>
        <end position="1204"/>
    </location>
</feature>
<dbReference type="Pfam" id="PF14529">
    <property type="entry name" value="Exo_endo_phos_2"/>
    <property type="match status" value="1"/>
</dbReference>
<dbReference type="InterPro" id="IPR000477">
    <property type="entry name" value="RT_dom"/>
</dbReference>
<dbReference type="Gene3D" id="3.30.420.10">
    <property type="entry name" value="Ribonuclease H-like superfamily/Ribonuclease H"/>
    <property type="match status" value="1"/>
</dbReference>
<dbReference type="Pfam" id="PF00075">
    <property type="entry name" value="RNase_H"/>
    <property type="match status" value="1"/>
</dbReference>
<dbReference type="SUPFAM" id="SSF56219">
    <property type="entry name" value="DNase I-like"/>
    <property type="match status" value="1"/>
</dbReference>
<feature type="compositionally biased region" description="Polar residues" evidence="2">
    <location>
        <begin position="388"/>
        <end position="414"/>
    </location>
</feature>
<keyword evidence="1" id="KW-0175">Coiled coil</keyword>
<protein>
    <recommendedName>
        <fullName evidence="7">Retrovirus-related Pol polyprotein from type-1 retrotransposable element R1</fullName>
    </recommendedName>
</protein>
<evidence type="ECO:0000259" key="4">
    <source>
        <dbReference type="PROSITE" id="PS50879"/>
    </source>
</evidence>
<feature type="coiled-coil region" evidence="1">
    <location>
        <begin position="196"/>
        <end position="223"/>
    </location>
</feature>
<feature type="compositionally biased region" description="Basic and acidic residues" evidence="2">
    <location>
        <begin position="10"/>
        <end position="26"/>
    </location>
</feature>
<dbReference type="PANTHER" id="PTHR33481">
    <property type="entry name" value="REVERSE TRANSCRIPTASE"/>
    <property type="match status" value="1"/>
</dbReference>
<evidence type="ECO:0000256" key="1">
    <source>
        <dbReference type="SAM" id="Coils"/>
    </source>
</evidence>
<dbReference type="GO" id="GO:0042575">
    <property type="term" value="C:DNA polymerase complex"/>
    <property type="evidence" value="ECO:0007669"/>
    <property type="project" value="UniProtKB-ARBA"/>
</dbReference>
<reference evidence="5 6" key="1">
    <citation type="submission" date="2024-06" db="EMBL/GenBank/DDBJ databases">
        <title>A chromosome-level genome assembly of beet webworm, Loxostege sticticalis.</title>
        <authorList>
            <person name="Zhang Y."/>
        </authorList>
    </citation>
    <scope>NUCLEOTIDE SEQUENCE [LARGE SCALE GENOMIC DNA]</scope>
    <source>
        <strain evidence="5">AQ028</strain>
        <tissue evidence="5">Male pupae</tissue>
    </source>
</reference>
<dbReference type="InterPro" id="IPR005135">
    <property type="entry name" value="Endo/exonuclease/phosphatase"/>
</dbReference>
<dbReference type="SUPFAM" id="SSF56672">
    <property type="entry name" value="DNA/RNA polymerases"/>
    <property type="match status" value="1"/>
</dbReference>
<feature type="domain" description="RNase H type-1" evidence="4">
    <location>
        <begin position="1380"/>
        <end position="1512"/>
    </location>
</feature>
<dbReference type="Pfam" id="PF00078">
    <property type="entry name" value="RVT_1"/>
    <property type="match status" value="1"/>
</dbReference>
<dbReference type="InterPro" id="IPR012337">
    <property type="entry name" value="RNaseH-like_sf"/>
</dbReference>
<feature type="region of interest" description="Disordered" evidence="2">
    <location>
        <begin position="1"/>
        <end position="115"/>
    </location>
</feature>
<dbReference type="PANTHER" id="PTHR33481:SF1">
    <property type="entry name" value="ENDONUCLEASE_EXONUCLEASE_PHOSPHATASE DOMAIN-CONTAINING PROTEIN-RELATED"/>
    <property type="match status" value="1"/>
</dbReference>
<evidence type="ECO:0000313" key="5">
    <source>
        <dbReference type="EMBL" id="KAL0822119.1"/>
    </source>
</evidence>
<name>A0ABD0SSY5_LOXSC</name>
<dbReference type="EMBL" id="JBEDNZ010000017">
    <property type="protein sequence ID" value="KAL0822119.1"/>
    <property type="molecule type" value="Genomic_DNA"/>
</dbReference>
<dbReference type="InterPro" id="IPR002156">
    <property type="entry name" value="RNaseH_domain"/>
</dbReference>
<feature type="region of interest" description="Disordered" evidence="2">
    <location>
        <begin position="385"/>
        <end position="414"/>
    </location>
</feature>
<dbReference type="SUPFAM" id="SSF53098">
    <property type="entry name" value="Ribonuclease H-like"/>
    <property type="match status" value="1"/>
</dbReference>
<dbReference type="Gene3D" id="3.60.10.10">
    <property type="entry name" value="Endonuclease/exonuclease/phosphatase"/>
    <property type="match status" value="1"/>
</dbReference>
<dbReference type="PROSITE" id="PS50878">
    <property type="entry name" value="RT_POL"/>
    <property type="match status" value="1"/>
</dbReference>
<dbReference type="InterPro" id="IPR036691">
    <property type="entry name" value="Endo/exonu/phosph_ase_sf"/>
</dbReference>
<dbReference type="CDD" id="cd01650">
    <property type="entry name" value="RT_nLTR_like"/>
    <property type="match status" value="1"/>
</dbReference>
<evidence type="ECO:0000313" key="6">
    <source>
        <dbReference type="Proteomes" id="UP001549921"/>
    </source>
</evidence>